<dbReference type="EMBL" id="LMVN01000009">
    <property type="protein sequence ID" value="PAV07729.1"/>
    <property type="molecule type" value="Genomic_DNA"/>
</dbReference>
<dbReference type="InterPro" id="IPR012809">
    <property type="entry name" value="ECF_CbiQ"/>
</dbReference>
<evidence type="ECO:0000256" key="2">
    <source>
        <dbReference type="ARBA" id="ARBA00022475"/>
    </source>
</evidence>
<evidence type="ECO:0000256" key="6">
    <source>
        <dbReference type="SAM" id="Phobius"/>
    </source>
</evidence>
<dbReference type="EMBL" id="LWMS01000004">
    <property type="protein sequence ID" value="PWL08925.1"/>
    <property type="molecule type" value="Genomic_DNA"/>
</dbReference>
<reference evidence="8 10" key="1">
    <citation type="submission" date="2016-04" db="EMBL/GenBank/DDBJ databases">
        <title>Genome sequence of Methanosphaera cuniculi DSM 4103.</title>
        <authorList>
            <person name="Poehlein A."/>
            <person name="Seedorf H."/>
            <person name="Daniel R."/>
        </authorList>
    </citation>
    <scope>NUCLEOTIDE SEQUENCE [LARGE SCALE GENOMIC DNA]</scope>
    <source>
        <strain evidence="8 10">DSM 4103</strain>
    </source>
</reference>
<proteinExistence type="predicted"/>
<dbReference type="Proteomes" id="UP000246004">
    <property type="component" value="Unassembled WGS sequence"/>
</dbReference>
<dbReference type="PANTHER" id="PTHR34857:SF2">
    <property type="entry name" value="SLL0384 PROTEIN"/>
    <property type="match status" value="1"/>
</dbReference>
<name>A0A2A2HE67_9EURY</name>
<dbReference type="PANTHER" id="PTHR34857">
    <property type="entry name" value="SLL0384 PROTEIN"/>
    <property type="match status" value="1"/>
</dbReference>
<dbReference type="InterPro" id="IPR003339">
    <property type="entry name" value="ABC/ECF_trnsptr_transmembrane"/>
</dbReference>
<dbReference type="Proteomes" id="UP000217528">
    <property type="component" value="Unassembled WGS sequence"/>
</dbReference>
<feature type="transmembrane region" description="Helical" evidence="6">
    <location>
        <begin position="29"/>
        <end position="57"/>
    </location>
</feature>
<organism evidence="7 9">
    <name type="scientific">Methanosphaera cuniculi</name>
    <dbReference type="NCBI Taxonomy" id="1077256"/>
    <lineage>
        <taxon>Archaea</taxon>
        <taxon>Methanobacteriati</taxon>
        <taxon>Methanobacteriota</taxon>
        <taxon>Methanomada group</taxon>
        <taxon>Methanobacteria</taxon>
        <taxon>Methanobacteriales</taxon>
        <taxon>Methanobacteriaceae</taxon>
        <taxon>Methanosphaera</taxon>
    </lineage>
</organism>
<feature type="transmembrane region" description="Helical" evidence="6">
    <location>
        <begin position="242"/>
        <end position="261"/>
    </location>
</feature>
<dbReference type="AlphaFoldDB" id="A0A2A2HE67"/>
<evidence type="ECO:0000313" key="10">
    <source>
        <dbReference type="Proteomes" id="UP000246004"/>
    </source>
</evidence>
<accession>A0A2A2HE67</accession>
<evidence type="ECO:0000313" key="9">
    <source>
        <dbReference type="Proteomes" id="UP000217528"/>
    </source>
</evidence>
<protein>
    <submittedName>
        <fullName evidence="7">Cobalt transporter</fullName>
    </submittedName>
    <submittedName>
        <fullName evidence="8">Energy-coupling factor transporter transmembrane protein EcfT</fullName>
    </submittedName>
</protein>
<dbReference type="NCBIfam" id="TIGR02454">
    <property type="entry name" value="ECF_T_CbiQ"/>
    <property type="match status" value="1"/>
</dbReference>
<feature type="transmembrane region" description="Helical" evidence="6">
    <location>
        <begin position="69"/>
        <end position="90"/>
    </location>
</feature>
<evidence type="ECO:0000256" key="1">
    <source>
        <dbReference type="ARBA" id="ARBA00004651"/>
    </source>
</evidence>
<dbReference type="GO" id="GO:0043190">
    <property type="term" value="C:ATP-binding cassette (ABC) transporter complex"/>
    <property type="evidence" value="ECO:0007669"/>
    <property type="project" value="InterPro"/>
</dbReference>
<evidence type="ECO:0000256" key="5">
    <source>
        <dbReference type="ARBA" id="ARBA00023136"/>
    </source>
</evidence>
<keyword evidence="4 6" id="KW-1133">Transmembrane helix</keyword>
<dbReference type="GO" id="GO:0006824">
    <property type="term" value="P:cobalt ion transport"/>
    <property type="evidence" value="ECO:0007669"/>
    <property type="project" value="InterPro"/>
</dbReference>
<dbReference type="OrthoDB" id="51610at2157"/>
<keyword evidence="2" id="KW-1003">Cell membrane</keyword>
<keyword evidence="5 6" id="KW-0472">Membrane</keyword>
<evidence type="ECO:0000256" key="3">
    <source>
        <dbReference type="ARBA" id="ARBA00022692"/>
    </source>
</evidence>
<gene>
    <name evidence="8" type="primary">ecfT</name>
    <name evidence="7" type="ORF">ASJ82_00940</name>
    <name evidence="8" type="ORF">MSCUN_01340</name>
</gene>
<evidence type="ECO:0000256" key="4">
    <source>
        <dbReference type="ARBA" id="ARBA00022989"/>
    </source>
</evidence>
<feature type="transmembrane region" description="Helical" evidence="6">
    <location>
        <begin position="110"/>
        <end position="132"/>
    </location>
</feature>
<evidence type="ECO:0000313" key="8">
    <source>
        <dbReference type="EMBL" id="PWL08925.1"/>
    </source>
</evidence>
<evidence type="ECO:0000313" key="7">
    <source>
        <dbReference type="EMBL" id="PAV07729.1"/>
    </source>
</evidence>
<keyword evidence="3 6" id="KW-0812">Transmembrane</keyword>
<reference evidence="7 9" key="2">
    <citation type="journal article" date="2017" name="BMC Genomics">
        <title>Genomic analysis of methanogenic archaea reveals a shift towards energy conservation.</title>
        <authorList>
            <person name="Gilmore S.P."/>
            <person name="Henske J.K."/>
            <person name="Sexton J.A."/>
            <person name="Solomon K.V."/>
            <person name="Seppala S."/>
            <person name="Yoo J.I."/>
            <person name="Huyett L.M."/>
            <person name="Pressman A."/>
            <person name="Cogan J.Z."/>
            <person name="Kivenson V."/>
            <person name="Peng X."/>
            <person name="Tan Y."/>
            <person name="Valentine D.L."/>
            <person name="O'Malley M.A."/>
        </authorList>
    </citation>
    <scope>NUCLEOTIDE SEQUENCE [LARGE SCALE GENOMIC DNA]</scope>
    <source>
        <strain evidence="7 9">1R-7</strain>
    </source>
</reference>
<comment type="subcellular location">
    <subcellularLocation>
        <location evidence="1">Cell membrane</location>
        <topology evidence="1">Multi-pass membrane protein</topology>
    </subcellularLocation>
</comment>
<dbReference type="RefSeq" id="WP_095608357.1">
    <property type="nucleotide sequence ID" value="NZ_CAUHCB010000001.1"/>
</dbReference>
<dbReference type="CDD" id="cd16914">
    <property type="entry name" value="EcfT"/>
    <property type="match status" value="1"/>
</dbReference>
<sequence>MVSLNEIIAQDALSSKHSLLHDIDSRIKLIVLILVIVFSVSVSNFAIFAILEAYLLILIYMSNISIKDALFRVLLILPFGFFIAIFQPFIQPGDVIYTLPLGITVTQQGIAFAELLLLRLAVCITSVVLFSYITPMQSIAEAFRKLHLPKEFGMIFSLFVRFLFLFFDEFEVIRQSQKSRGFELSNKAPYKWKLKQFGYLFLMMFLRAYERGEAVYNTMACRGFSSDSQIYTSHDKMNMQSYTYLLITIIIILICSVIEYLPVL</sequence>
<keyword evidence="9" id="KW-1185">Reference proteome</keyword>
<dbReference type="InterPro" id="IPR051611">
    <property type="entry name" value="ECF_transporter_component"/>
</dbReference>
<dbReference type="Pfam" id="PF02361">
    <property type="entry name" value="CbiQ"/>
    <property type="match status" value="1"/>
</dbReference>
<comment type="caution">
    <text evidence="7">The sequence shown here is derived from an EMBL/GenBank/DDBJ whole genome shotgun (WGS) entry which is preliminary data.</text>
</comment>